<evidence type="ECO:0000256" key="1">
    <source>
        <dbReference type="ARBA" id="ARBA00001964"/>
    </source>
</evidence>
<dbReference type="InterPro" id="IPR005475">
    <property type="entry name" value="Transketolase-like_Pyr-bd"/>
</dbReference>
<dbReference type="Gene3D" id="3.40.50.920">
    <property type="match status" value="1"/>
</dbReference>
<dbReference type="Pfam" id="PF02780">
    <property type="entry name" value="Transketolase_C"/>
    <property type="match status" value="1"/>
</dbReference>
<dbReference type="PANTHER" id="PTHR43257">
    <property type="entry name" value="PYRUVATE DEHYDROGENASE E1 COMPONENT BETA SUBUNIT"/>
    <property type="match status" value="1"/>
</dbReference>
<accession>A0A537JID6</accession>
<dbReference type="Proteomes" id="UP000320048">
    <property type="component" value="Unassembled WGS sequence"/>
</dbReference>
<dbReference type="CDD" id="cd07036">
    <property type="entry name" value="TPP_PYR_E1-PDHc-beta_like"/>
    <property type="match status" value="1"/>
</dbReference>
<dbReference type="InterPro" id="IPR029061">
    <property type="entry name" value="THDP-binding"/>
</dbReference>
<dbReference type="PANTHER" id="PTHR43257:SF2">
    <property type="entry name" value="PYRUVATE DEHYDROGENASE E1 COMPONENT SUBUNIT BETA"/>
    <property type="match status" value="1"/>
</dbReference>
<evidence type="ECO:0000313" key="5">
    <source>
        <dbReference type="EMBL" id="TMI82876.1"/>
    </source>
</evidence>
<dbReference type="InterPro" id="IPR033248">
    <property type="entry name" value="Transketolase_C"/>
</dbReference>
<dbReference type="SUPFAM" id="SSF52518">
    <property type="entry name" value="Thiamin diphosphate-binding fold (THDP-binding)"/>
    <property type="match status" value="1"/>
</dbReference>
<dbReference type="EMBL" id="VBAO01000103">
    <property type="protein sequence ID" value="TMI82876.1"/>
    <property type="molecule type" value="Genomic_DNA"/>
</dbReference>
<dbReference type="GO" id="GO:0016491">
    <property type="term" value="F:oxidoreductase activity"/>
    <property type="evidence" value="ECO:0007669"/>
    <property type="project" value="UniProtKB-KW"/>
</dbReference>
<evidence type="ECO:0000313" key="6">
    <source>
        <dbReference type="Proteomes" id="UP000320048"/>
    </source>
</evidence>
<feature type="domain" description="Transketolase-like pyrimidine-binding" evidence="4">
    <location>
        <begin position="4"/>
        <end position="179"/>
    </location>
</feature>
<proteinExistence type="predicted"/>
<dbReference type="Pfam" id="PF02779">
    <property type="entry name" value="Transket_pyr"/>
    <property type="match status" value="1"/>
</dbReference>
<dbReference type="AlphaFoldDB" id="A0A537JID6"/>
<sequence length="327" mass="35409">MADKRFLDAIHDALHEEMSRDPSVVVLGEDVGKKGGVFGVTEGLYQAFGEARVIDTPLAESCIVGVAVGMSVNGLRPVAEIQFADFIHPAFDQILSEAARLRYRSKNDFGCPIVIRTPYGGGVHGALYHSQSIEAFYAHVPGLKVVVPYTPADAKGLLKAAVRDPDPVLFLEHKKMYRSVRGEVPDSEFTVPIGPAAIRRPGRDLSIFAYGLMVHESLQAAEALGKEGIEAEVVDVRTLRPLDTKTILASVERTNRALIVYEDNRFGGFGGEIAATIAEEGFRNLDAPPTRLAGPDVPAVPFSHPFEEWFMISAPKIAAAARALVAY</sequence>
<comment type="cofactor">
    <cofactor evidence="1">
        <name>thiamine diphosphate</name>
        <dbReference type="ChEBI" id="CHEBI:58937"/>
    </cofactor>
</comment>
<dbReference type="Gene3D" id="3.40.50.970">
    <property type="match status" value="1"/>
</dbReference>
<comment type="caution">
    <text evidence="5">The sequence shown here is derived from an EMBL/GenBank/DDBJ whole genome shotgun (WGS) entry which is preliminary data.</text>
</comment>
<evidence type="ECO:0000256" key="3">
    <source>
        <dbReference type="ARBA" id="ARBA00023052"/>
    </source>
</evidence>
<protein>
    <submittedName>
        <fullName evidence="5">Alpha-ketoacid dehydrogenase subunit beta</fullName>
    </submittedName>
</protein>
<dbReference type="NCBIfam" id="NF006667">
    <property type="entry name" value="PRK09212.1"/>
    <property type="match status" value="1"/>
</dbReference>
<dbReference type="FunFam" id="3.40.50.920:FF:000001">
    <property type="entry name" value="Pyruvate dehydrogenase E1 beta subunit"/>
    <property type="match status" value="1"/>
</dbReference>
<keyword evidence="3" id="KW-0786">Thiamine pyrophosphate</keyword>
<evidence type="ECO:0000256" key="2">
    <source>
        <dbReference type="ARBA" id="ARBA00023002"/>
    </source>
</evidence>
<keyword evidence="2" id="KW-0560">Oxidoreductase</keyword>
<evidence type="ECO:0000259" key="4">
    <source>
        <dbReference type="SMART" id="SM00861"/>
    </source>
</evidence>
<dbReference type="SUPFAM" id="SSF52922">
    <property type="entry name" value="TK C-terminal domain-like"/>
    <property type="match status" value="1"/>
</dbReference>
<gene>
    <name evidence="5" type="ORF">E6H04_03945</name>
</gene>
<dbReference type="SMART" id="SM00861">
    <property type="entry name" value="Transket_pyr"/>
    <property type="match status" value="1"/>
</dbReference>
<reference evidence="5 6" key="1">
    <citation type="journal article" date="2019" name="Nat. Microbiol.">
        <title>Mediterranean grassland soil C-N compound turnover is dependent on rainfall and depth, and is mediated by genomically divergent microorganisms.</title>
        <authorList>
            <person name="Diamond S."/>
            <person name="Andeer P.F."/>
            <person name="Li Z."/>
            <person name="Crits-Christoph A."/>
            <person name="Burstein D."/>
            <person name="Anantharaman K."/>
            <person name="Lane K.R."/>
            <person name="Thomas B.C."/>
            <person name="Pan C."/>
            <person name="Northen T.R."/>
            <person name="Banfield J.F."/>
        </authorList>
    </citation>
    <scope>NUCLEOTIDE SEQUENCE [LARGE SCALE GENOMIC DNA]</scope>
    <source>
        <strain evidence="5">NP_7</strain>
    </source>
</reference>
<name>A0A537JID6_9BACT</name>
<organism evidence="5 6">
    <name type="scientific">Candidatus Segetimicrobium genomatis</name>
    <dbReference type="NCBI Taxonomy" id="2569760"/>
    <lineage>
        <taxon>Bacteria</taxon>
        <taxon>Bacillati</taxon>
        <taxon>Candidatus Sysuimicrobiota</taxon>
        <taxon>Candidatus Sysuimicrobiia</taxon>
        <taxon>Candidatus Sysuimicrobiales</taxon>
        <taxon>Candidatus Segetimicrobiaceae</taxon>
        <taxon>Candidatus Segetimicrobium</taxon>
    </lineage>
</organism>
<dbReference type="InterPro" id="IPR009014">
    <property type="entry name" value="Transketo_C/PFOR_II"/>
</dbReference>
<dbReference type="FunFam" id="3.40.50.970:FF:000001">
    <property type="entry name" value="Pyruvate dehydrogenase E1 beta subunit"/>
    <property type="match status" value="1"/>
</dbReference>